<reference evidence="3 4" key="1">
    <citation type="journal article" date="2015" name="Genome Announc.">
        <title>Draft Genome Sequence and Gene Annotation of the Entomopathogenic Fungus Verticillium hemipterigenum.</title>
        <authorList>
            <person name="Horn F."/>
            <person name="Habel A."/>
            <person name="Scharf D.H."/>
            <person name="Dworschak J."/>
            <person name="Brakhage A.A."/>
            <person name="Guthke R."/>
            <person name="Hertweck C."/>
            <person name="Linde J."/>
        </authorList>
    </citation>
    <scope>NUCLEOTIDE SEQUENCE [LARGE SCALE GENOMIC DNA]</scope>
</reference>
<protein>
    <recommendedName>
        <fullName evidence="2">GmrSD restriction endonucleases C-terminal domain-containing protein</fullName>
    </recommendedName>
</protein>
<evidence type="ECO:0000313" key="3">
    <source>
        <dbReference type="EMBL" id="CEJ92229.1"/>
    </source>
</evidence>
<proteinExistence type="predicted"/>
<evidence type="ECO:0000313" key="4">
    <source>
        <dbReference type="Proteomes" id="UP000039046"/>
    </source>
</evidence>
<accession>A0A0A1TBU7</accession>
<dbReference type="OrthoDB" id="3162605at2759"/>
<dbReference type="STRING" id="1531966.A0A0A1TBU7"/>
<feature type="signal peptide" evidence="1">
    <location>
        <begin position="1"/>
        <end position="17"/>
    </location>
</feature>
<feature type="domain" description="GmrSD restriction endonucleases C-terminal" evidence="2">
    <location>
        <begin position="80"/>
        <end position="198"/>
    </location>
</feature>
<dbReference type="EMBL" id="CDHN01000004">
    <property type="protein sequence ID" value="CEJ92229.1"/>
    <property type="molecule type" value="Genomic_DNA"/>
</dbReference>
<evidence type="ECO:0000259" key="2">
    <source>
        <dbReference type="Pfam" id="PF07510"/>
    </source>
</evidence>
<dbReference type="PANTHER" id="PTHR24094:SF15">
    <property type="entry name" value="AMP-DEPENDENT SYNTHETASE_LIGASE DOMAIN-CONTAINING PROTEIN-RELATED"/>
    <property type="match status" value="1"/>
</dbReference>
<dbReference type="Pfam" id="PF07510">
    <property type="entry name" value="GmrSD_C"/>
    <property type="match status" value="1"/>
</dbReference>
<name>A0A0A1TBU7_9HYPO</name>
<dbReference type="InterPro" id="IPR011089">
    <property type="entry name" value="GmrSD_C"/>
</dbReference>
<organism evidence="3 4">
    <name type="scientific">[Torrubiella] hemipterigena</name>
    <dbReference type="NCBI Taxonomy" id="1531966"/>
    <lineage>
        <taxon>Eukaryota</taxon>
        <taxon>Fungi</taxon>
        <taxon>Dikarya</taxon>
        <taxon>Ascomycota</taxon>
        <taxon>Pezizomycotina</taxon>
        <taxon>Sordariomycetes</taxon>
        <taxon>Hypocreomycetidae</taxon>
        <taxon>Hypocreales</taxon>
        <taxon>Clavicipitaceae</taxon>
        <taxon>Clavicipitaceae incertae sedis</taxon>
        <taxon>'Torrubiella' clade</taxon>
    </lineage>
</organism>
<feature type="chain" id="PRO_5001979491" description="GmrSD restriction endonucleases C-terminal domain-containing protein" evidence="1">
    <location>
        <begin position="18"/>
        <end position="233"/>
    </location>
</feature>
<keyword evidence="1" id="KW-0732">Signal</keyword>
<keyword evidence="4" id="KW-1185">Reference proteome</keyword>
<sequence>MKLVVTHLLITMGVVAGVPVPEAPGIPTPSAARSQLNGLKVASSGSSDGYTRAKFPHWEPIDGKCDAREFALKRDGTNVQTKSDCSVTSGRWQSPYDGATWTNPLDLDIDHMVPLKDAWVSGASSWTTTQRKNFANDVTRPQLWTVTNTINRSKGDRSPDSWKPPLKTFHCKYAESWVQVKSYYSLTVTMAEKAALSQMLDTCAGTPSNANLNQLQRVPYFGAILMAAIVGLM</sequence>
<dbReference type="Proteomes" id="UP000039046">
    <property type="component" value="Unassembled WGS sequence"/>
</dbReference>
<dbReference type="PANTHER" id="PTHR24094">
    <property type="entry name" value="SECRETED PROTEIN"/>
    <property type="match status" value="1"/>
</dbReference>
<gene>
    <name evidence="3" type="ORF">VHEMI07890</name>
</gene>
<evidence type="ECO:0000256" key="1">
    <source>
        <dbReference type="SAM" id="SignalP"/>
    </source>
</evidence>
<dbReference type="HOGENOM" id="CLU_043034_3_1_1"/>
<dbReference type="AlphaFoldDB" id="A0A0A1TBU7"/>